<accession>A0ABU5DHW9</accession>
<organism evidence="1 2">
    <name type="scientific">Roseateles agri</name>
    <dbReference type="NCBI Taxonomy" id="3098619"/>
    <lineage>
        <taxon>Bacteria</taxon>
        <taxon>Pseudomonadati</taxon>
        <taxon>Pseudomonadota</taxon>
        <taxon>Betaproteobacteria</taxon>
        <taxon>Burkholderiales</taxon>
        <taxon>Sphaerotilaceae</taxon>
        <taxon>Roseateles</taxon>
    </lineage>
</organism>
<reference evidence="1 2" key="1">
    <citation type="submission" date="2023-11" db="EMBL/GenBank/DDBJ databases">
        <title>Paucibacter sp. nov., isolated from fresh soil in Korea.</title>
        <authorList>
            <person name="Le N.T.T."/>
        </authorList>
    </citation>
    <scope>NUCLEOTIDE SEQUENCE [LARGE SCALE GENOMIC DNA]</scope>
    <source>
        <strain evidence="1 2">R3-3</strain>
    </source>
</reference>
<dbReference type="RefSeq" id="WP_320423643.1">
    <property type="nucleotide sequence ID" value="NZ_JAXCLA010000004.1"/>
</dbReference>
<name>A0ABU5DHW9_9BURK</name>
<keyword evidence="2" id="KW-1185">Reference proteome</keyword>
<gene>
    <name evidence="1" type="ORF">SNE35_14610</name>
</gene>
<dbReference type="InterPro" id="IPR046032">
    <property type="entry name" value="DUF5990"/>
</dbReference>
<protein>
    <submittedName>
        <fullName evidence="1">DUF5990 family protein</fullName>
    </submittedName>
</protein>
<dbReference type="Proteomes" id="UP001285263">
    <property type="component" value="Unassembled WGS sequence"/>
</dbReference>
<dbReference type="EMBL" id="JAXCLA010000004">
    <property type="protein sequence ID" value="MDY0745749.1"/>
    <property type="molecule type" value="Genomic_DNA"/>
</dbReference>
<sequence>MVQVKAGASGAPLLLRPFVHGPQAGRFLYLGWRDLRGTFTQRLKLPLSGVTWDQIRDAVSAGRPLVGTLVDRQPRVTSTGQNIGGTRPLLWKPL</sequence>
<evidence type="ECO:0000313" key="1">
    <source>
        <dbReference type="EMBL" id="MDY0745749.1"/>
    </source>
</evidence>
<comment type="caution">
    <text evidence="1">The sequence shown here is derived from an EMBL/GenBank/DDBJ whole genome shotgun (WGS) entry which is preliminary data.</text>
</comment>
<proteinExistence type="predicted"/>
<evidence type="ECO:0000313" key="2">
    <source>
        <dbReference type="Proteomes" id="UP001285263"/>
    </source>
</evidence>
<dbReference type="Pfam" id="PF19452">
    <property type="entry name" value="DUF5990"/>
    <property type="match status" value="1"/>
</dbReference>